<dbReference type="InterPro" id="IPR015943">
    <property type="entry name" value="WD40/YVTN_repeat-like_dom_sf"/>
</dbReference>
<dbReference type="InterPro" id="IPR002860">
    <property type="entry name" value="BNR_rpt"/>
</dbReference>
<dbReference type="PANTHER" id="PTHR43739:SF5">
    <property type="entry name" value="EXO-ALPHA-SIALIDASE"/>
    <property type="match status" value="1"/>
</dbReference>
<feature type="region of interest" description="Disordered" evidence="1">
    <location>
        <begin position="65"/>
        <end position="92"/>
    </location>
</feature>
<dbReference type="Proteomes" id="UP000727962">
    <property type="component" value="Unassembled WGS sequence"/>
</dbReference>
<proteinExistence type="predicted"/>
<reference evidence="2" key="1">
    <citation type="submission" date="2020-07" db="EMBL/GenBank/DDBJ databases">
        <title>Huge and variable diversity of episymbiotic CPR bacteria and DPANN archaea in groundwater ecosystems.</title>
        <authorList>
            <person name="He C.Y."/>
            <person name="Keren R."/>
            <person name="Whittaker M."/>
            <person name="Farag I.F."/>
            <person name="Doudna J."/>
            <person name="Cate J.H.D."/>
            <person name="Banfield J.F."/>
        </authorList>
    </citation>
    <scope>NUCLEOTIDE SEQUENCE</scope>
    <source>
        <strain evidence="2">NC_groundwater_17_Pr7_B-0.1um_64_12</strain>
    </source>
</reference>
<accession>A0A931LX11</accession>
<evidence type="ECO:0000256" key="1">
    <source>
        <dbReference type="SAM" id="MobiDB-lite"/>
    </source>
</evidence>
<dbReference type="AlphaFoldDB" id="A0A931LX11"/>
<evidence type="ECO:0000313" key="2">
    <source>
        <dbReference type="EMBL" id="MBI1757371.1"/>
    </source>
</evidence>
<dbReference type="PANTHER" id="PTHR43739">
    <property type="entry name" value="XYLOGLUCANASE (EUROFUNG)"/>
    <property type="match status" value="1"/>
</dbReference>
<evidence type="ECO:0000313" key="3">
    <source>
        <dbReference type="Proteomes" id="UP000727962"/>
    </source>
</evidence>
<dbReference type="Pfam" id="PF02012">
    <property type="entry name" value="BNR"/>
    <property type="match status" value="2"/>
</dbReference>
<dbReference type="EMBL" id="JACOSL010000059">
    <property type="protein sequence ID" value="MBI1757371.1"/>
    <property type="molecule type" value="Genomic_DNA"/>
</dbReference>
<sequence length="388" mass="43228">MSRVRVLVGTKKGAFVCTADGKRKDWRIEGPHFGGWEIYHVKGSPVDPDRIFASQTSGWFGQIIQRSDDGGKTWTPPGSSPDELKSPEGWPQGESNKFVYEGVAGTHRWYDGTPHPWEFKRVWHLEPSLREPDTVFAGVEDAALFKSMDGGKTWSELFGLRQHTTGKDWQPGAGGMCLHTILIDPSRMDRMWVAISAAGCFRTDDGGKTWKTANKGLTSNFMPNPEAEVGHCVHRIALHPSRPSTLFMQKHWDVMRSDDAGDSWREVSGNLPSDFGFPIDVHAHEPETVYVVPIKSDSEHYVPDGKLRVYRSRQGGDEWEALTDGLPQQNCFANVLRDAMAVDSLDDCGIYFGTTGGQVYVSPDGGDHWRAIGEHFPSVLSVEVQTLR</sequence>
<organism evidence="2 3">
    <name type="scientific">Fimbriimonas ginsengisoli</name>
    <dbReference type="NCBI Taxonomy" id="1005039"/>
    <lineage>
        <taxon>Bacteria</taxon>
        <taxon>Bacillati</taxon>
        <taxon>Armatimonadota</taxon>
        <taxon>Fimbriimonadia</taxon>
        <taxon>Fimbriimonadales</taxon>
        <taxon>Fimbriimonadaceae</taxon>
        <taxon>Fimbriimonas</taxon>
    </lineage>
</organism>
<dbReference type="InterPro" id="IPR052025">
    <property type="entry name" value="Xyloglucanase_GH74"/>
</dbReference>
<comment type="caution">
    <text evidence="2">The sequence shown here is derived from an EMBL/GenBank/DDBJ whole genome shotgun (WGS) entry which is preliminary data.</text>
</comment>
<protein>
    <submittedName>
        <fullName evidence="2">Exo-alpha-sialidase</fullName>
    </submittedName>
</protein>
<dbReference type="Gene3D" id="2.130.10.10">
    <property type="entry name" value="YVTN repeat-like/Quinoprotein amine dehydrogenase"/>
    <property type="match status" value="1"/>
</dbReference>
<gene>
    <name evidence="2" type="ORF">HYR64_09725</name>
</gene>
<name>A0A931LX11_FIMGI</name>
<dbReference type="GO" id="GO:0010411">
    <property type="term" value="P:xyloglucan metabolic process"/>
    <property type="evidence" value="ECO:0007669"/>
    <property type="project" value="TreeGrafter"/>
</dbReference>
<dbReference type="CDD" id="cd15482">
    <property type="entry name" value="Sialidase_non-viral"/>
    <property type="match status" value="1"/>
</dbReference>
<dbReference type="SUPFAM" id="SSF110296">
    <property type="entry name" value="Oligoxyloglucan reducing end-specific cellobiohydrolase"/>
    <property type="match status" value="1"/>
</dbReference>